<dbReference type="InterPro" id="IPR002035">
    <property type="entry name" value="VWF_A"/>
</dbReference>
<evidence type="ECO:0000256" key="1">
    <source>
        <dbReference type="SAM" id="MobiDB-lite"/>
    </source>
</evidence>
<dbReference type="InterPro" id="IPR036465">
    <property type="entry name" value="vWFA_dom_sf"/>
</dbReference>
<feature type="region of interest" description="Disordered" evidence="1">
    <location>
        <begin position="209"/>
        <end position="247"/>
    </location>
</feature>
<dbReference type="AlphaFoldDB" id="A0AAT9FRF3"/>
<dbReference type="KEGG" id="osu:NT6N_35140"/>
<dbReference type="Pfam" id="PF00092">
    <property type="entry name" value="VWA"/>
    <property type="match status" value="1"/>
</dbReference>
<dbReference type="Gene3D" id="3.40.50.410">
    <property type="entry name" value="von Willebrand factor, type A domain"/>
    <property type="match status" value="1"/>
</dbReference>
<dbReference type="InterPro" id="IPR022156">
    <property type="entry name" value="Uncharacterised_YfbK_N"/>
</dbReference>
<keyword evidence="2" id="KW-0812">Transmembrane</keyword>
<feature type="region of interest" description="Disordered" evidence="1">
    <location>
        <begin position="93"/>
        <end position="185"/>
    </location>
</feature>
<evidence type="ECO:0000313" key="4">
    <source>
        <dbReference type="EMBL" id="BDS08474.1"/>
    </source>
</evidence>
<protein>
    <recommendedName>
        <fullName evidence="3">VWFA domain-containing protein</fullName>
    </recommendedName>
</protein>
<feature type="domain" description="VWFA" evidence="3">
    <location>
        <begin position="357"/>
        <end position="537"/>
    </location>
</feature>
<feature type="compositionally biased region" description="Basic and acidic residues" evidence="1">
    <location>
        <begin position="97"/>
        <end position="129"/>
    </location>
</feature>
<organism evidence="4">
    <name type="scientific">Oceaniferula spumae</name>
    <dbReference type="NCBI Taxonomy" id="2979115"/>
    <lineage>
        <taxon>Bacteria</taxon>
        <taxon>Pseudomonadati</taxon>
        <taxon>Verrucomicrobiota</taxon>
        <taxon>Verrucomicrobiia</taxon>
        <taxon>Verrucomicrobiales</taxon>
        <taxon>Verrucomicrobiaceae</taxon>
        <taxon>Oceaniferula</taxon>
    </lineage>
</organism>
<accession>A0AAT9FRF3</accession>
<dbReference type="PANTHER" id="PTHR10579">
    <property type="entry name" value="CALCIUM-ACTIVATED CHLORIDE CHANNEL REGULATOR"/>
    <property type="match status" value="1"/>
</dbReference>
<feature type="compositionally biased region" description="Basic and acidic residues" evidence="1">
    <location>
        <begin position="233"/>
        <end position="242"/>
    </location>
</feature>
<sequence length="726" mass="79009">MKKEDNMIDALLNEHARHGAGDDTEFLADLEKRLDEEQSVTEMTAARSANKGRGPAIGIGIAAALTVAAVGYYGWKSDRDQDLALNDSYQPEAQLAEAEKKSAPSVRSREAGELKLGVDTKSQEFRPAEADDVAQNRYANPSKDTEKREKSLPADPMPAAEAPLRQNMPTPKATPMPTKPSVVPEGGKPTGGIVPAEPSMPFTLDRSGGAGDVAGSRAGKKKSIRDGQNGLIEEDRGGDPRVGRSVHASGNRYGQLVDNVFLSPFKAPLSTFSVDVDTASYTNMRRMIQNGQAIPKDAVRIEEMINYFSYTYPQPEGDHPFSVNVETASCPWNPEHRLVKVGLQGKDIVREKRPAANLVFLLDVSGSMNAQDKLPLLVDSMKILLKELNGDDSVTIVVYAGAQGLALPPTYVDENGRKTILDKLNNFRSGGSTNGGAGITLAYKMAKKHFVKGGVNRVILGTDGDFNVGLTDRSALVSMVEREAKSGVYLSVLGFGQGNLNDAMLEDITNKGNGNYSYIDSLREGRKVFLDDMMGNMVTIAKDVKIQVEFNPAKVKSYRLIGYANRMLKAEDFKNKLIDAGEIGAGHRVTALYEIVPGNATEQAPVIDDLKYQKRKIAEPKPADREVVDSPEMLTVKLAYKGPEATKETESTYFETPVTDSGKAWKDASDDFKFASGVGLFGMLQRGSEFAGKGNYQLVRELAEQGRGKDEKGHRTEFSDLVRKVK</sequence>
<name>A0AAT9FRF3_9BACT</name>
<keyword evidence="2" id="KW-0472">Membrane</keyword>
<evidence type="ECO:0000256" key="2">
    <source>
        <dbReference type="SAM" id="Phobius"/>
    </source>
</evidence>
<gene>
    <name evidence="4" type="ORF">NT6N_35140</name>
</gene>
<dbReference type="SMART" id="SM00327">
    <property type="entry name" value="VWA"/>
    <property type="match status" value="1"/>
</dbReference>
<keyword evidence="2" id="KW-1133">Transmembrane helix</keyword>
<feature type="compositionally biased region" description="Basic and acidic residues" evidence="1">
    <location>
        <begin position="143"/>
        <end position="152"/>
    </location>
</feature>
<dbReference type="Pfam" id="PF12034">
    <property type="entry name" value="YfbK_C"/>
    <property type="match status" value="1"/>
</dbReference>
<reference evidence="4" key="1">
    <citation type="submission" date="2024-07" db="EMBL/GenBank/DDBJ databases">
        <title>Complete genome sequence of Verrucomicrobiaceae bacterium NT6N.</title>
        <authorList>
            <person name="Huang C."/>
            <person name="Takami H."/>
            <person name="Hamasaki K."/>
        </authorList>
    </citation>
    <scope>NUCLEOTIDE SEQUENCE</scope>
    <source>
        <strain evidence="4">NT6N</strain>
    </source>
</reference>
<proteinExistence type="predicted"/>
<evidence type="ECO:0000259" key="3">
    <source>
        <dbReference type="PROSITE" id="PS50234"/>
    </source>
</evidence>
<dbReference type="PANTHER" id="PTHR10579:SF43">
    <property type="entry name" value="ZINC FINGER (C3HC4-TYPE RING FINGER) FAMILY PROTEIN"/>
    <property type="match status" value="1"/>
</dbReference>
<dbReference type="SUPFAM" id="SSF53300">
    <property type="entry name" value="vWA-like"/>
    <property type="match status" value="1"/>
</dbReference>
<dbReference type="EMBL" id="AP026866">
    <property type="protein sequence ID" value="BDS08474.1"/>
    <property type="molecule type" value="Genomic_DNA"/>
</dbReference>
<dbReference type="InterPro" id="IPR051266">
    <property type="entry name" value="CLCR"/>
</dbReference>
<dbReference type="Pfam" id="PF12450">
    <property type="entry name" value="vWF_A"/>
    <property type="match status" value="1"/>
</dbReference>
<feature type="transmembrane region" description="Helical" evidence="2">
    <location>
        <begin position="56"/>
        <end position="75"/>
    </location>
</feature>
<feature type="region of interest" description="Disordered" evidence="1">
    <location>
        <begin position="704"/>
        <end position="726"/>
    </location>
</feature>
<dbReference type="PROSITE" id="PS50234">
    <property type="entry name" value="VWFA"/>
    <property type="match status" value="1"/>
</dbReference>
<dbReference type="InterPro" id="IPR021908">
    <property type="entry name" value="YfbK_C"/>
</dbReference>
<dbReference type="CDD" id="cd01465">
    <property type="entry name" value="vWA_subgroup"/>
    <property type="match status" value="1"/>
</dbReference>